<dbReference type="VEuPathDB" id="FungiDB:ASPNIDRAFT2_1117413"/>
<dbReference type="Pfam" id="PF03900">
    <property type="entry name" value="Porphobil_deamC"/>
    <property type="match status" value="1"/>
</dbReference>
<dbReference type="OMA" id="GHRITHR"/>
<evidence type="ECO:0000313" key="13">
    <source>
        <dbReference type="Proteomes" id="UP000068243"/>
    </source>
</evidence>
<reference evidence="13" key="1">
    <citation type="journal article" date="2016" name="Genome Announc.">
        <title>Draft genome sequence of Aspergillus niger strain An76.</title>
        <authorList>
            <person name="Gong W."/>
            <person name="Cheng Z."/>
            <person name="Zhang H."/>
            <person name="Liu L."/>
            <person name="Gao P."/>
            <person name="Wang L."/>
        </authorList>
    </citation>
    <scope>NUCLEOTIDE SEQUENCE [LARGE SCALE GENOMIC DNA]</scope>
    <source>
        <strain evidence="13">An76</strain>
    </source>
</reference>
<evidence type="ECO:0000256" key="7">
    <source>
        <dbReference type="ARBA" id="ARBA00023244"/>
    </source>
</evidence>
<evidence type="ECO:0000313" key="12">
    <source>
        <dbReference type="EMBL" id="GAQ34182.1"/>
    </source>
</evidence>
<dbReference type="VEuPathDB" id="FungiDB:An01g08640"/>
<dbReference type="InterPro" id="IPR022419">
    <property type="entry name" value="Porphobilin_deaminase_cofac_BS"/>
</dbReference>
<dbReference type="EMBL" id="BCMY01000001">
    <property type="protein sequence ID" value="GAQ34182.1"/>
    <property type="molecule type" value="Genomic_DNA"/>
</dbReference>
<dbReference type="NCBIfam" id="TIGR00212">
    <property type="entry name" value="hemC"/>
    <property type="match status" value="1"/>
</dbReference>
<dbReference type="Gene3D" id="3.30.160.40">
    <property type="entry name" value="Porphobilinogen deaminase, C-terminal domain"/>
    <property type="match status" value="1"/>
</dbReference>
<accession>A0A100I3P8</accession>
<feature type="domain" description="Porphobilinogen deaminase C-terminal" evidence="11">
    <location>
        <begin position="246"/>
        <end position="323"/>
    </location>
</feature>
<evidence type="ECO:0000256" key="4">
    <source>
        <dbReference type="ARBA" id="ARBA00012655"/>
    </source>
</evidence>
<proteinExistence type="inferred from homology"/>
<evidence type="ECO:0000256" key="5">
    <source>
        <dbReference type="ARBA" id="ARBA00022679"/>
    </source>
</evidence>
<dbReference type="InterPro" id="IPR022418">
    <property type="entry name" value="Porphobilinogen_deaminase_C"/>
</dbReference>
<dbReference type="InterPro" id="IPR000860">
    <property type="entry name" value="HemC"/>
</dbReference>
<dbReference type="PRINTS" id="PR00151">
    <property type="entry name" value="PORPHBDMNASE"/>
</dbReference>
<dbReference type="Pfam" id="PF01379">
    <property type="entry name" value="Porphobil_deam"/>
    <property type="match status" value="1"/>
</dbReference>
<dbReference type="FunFam" id="3.40.190.10:FF:000005">
    <property type="entry name" value="Porphobilinogen deaminase"/>
    <property type="match status" value="1"/>
</dbReference>
<name>A0A100I3P8_ASPNG</name>
<protein>
    <recommendedName>
        <fullName evidence="4">hydroxymethylbilane synthase</fullName>
        <ecNumber evidence="4">2.5.1.61</ecNumber>
    </recommendedName>
    <alternativeName>
        <fullName evidence="9">Hydroxymethylbilane synthase</fullName>
    </alternativeName>
    <alternativeName>
        <fullName evidence="8">Pre-uroporphyrinogen synthase</fullName>
    </alternativeName>
</protein>
<evidence type="ECO:0000259" key="10">
    <source>
        <dbReference type="Pfam" id="PF01379"/>
    </source>
</evidence>
<dbReference type="UniPathway" id="UPA00251">
    <property type="reaction ID" value="UER00319"/>
</dbReference>
<dbReference type="PANTHER" id="PTHR11557:SF0">
    <property type="entry name" value="PORPHOBILINOGEN DEAMINASE"/>
    <property type="match status" value="1"/>
</dbReference>
<dbReference type="SUPFAM" id="SSF53850">
    <property type="entry name" value="Periplasmic binding protein-like II"/>
    <property type="match status" value="1"/>
</dbReference>
<dbReference type="InterPro" id="IPR036803">
    <property type="entry name" value="Porphobilinogen_deaminase_C_sf"/>
</dbReference>
<evidence type="ECO:0000256" key="6">
    <source>
        <dbReference type="ARBA" id="ARBA00023133"/>
    </source>
</evidence>
<sequence>MSQNTPPTVQELRLGTRNSKLALVQAEHVSKELTRAHPGVQFPWQTVVVRGDADKSSPFLKFAGPSDAAKNIWTEEMETKLCAGELDLLVHCLKDMPTRLPDNCTLGAIVYREDPTDALVMKEGLRSQYTDLSQLPPGSVVGTSSTRRKALLRFRYPHLKVEECRGNLGTRLRKLDDPEGPFSAIILATAGMVRINLEDRITKRLPPSEFPYAVGQGALGIEIRKQDTHTETMVRKIEDLLTRRICLAERSLLRTLQGGCSSPVAVQCTVEQPPTASSAARLRLDGTIIHPHGTTLLSERTTAEVGTDEDAEALGATVAQLLLANGGQALLEEIRLLQETITTDAK</sequence>
<organism evidence="12 13">
    <name type="scientific">Aspergillus niger</name>
    <dbReference type="NCBI Taxonomy" id="5061"/>
    <lineage>
        <taxon>Eukaryota</taxon>
        <taxon>Fungi</taxon>
        <taxon>Dikarya</taxon>
        <taxon>Ascomycota</taxon>
        <taxon>Pezizomycotina</taxon>
        <taxon>Eurotiomycetes</taxon>
        <taxon>Eurotiomycetidae</taxon>
        <taxon>Eurotiales</taxon>
        <taxon>Aspergillaceae</taxon>
        <taxon>Aspergillus</taxon>
        <taxon>Aspergillus subgen. Circumdati</taxon>
    </lineage>
</organism>
<dbReference type="VEuPathDB" id="FungiDB:ATCC64974_16430"/>
<dbReference type="GO" id="GO:0006782">
    <property type="term" value="P:protoporphyrinogen IX biosynthetic process"/>
    <property type="evidence" value="ECO:0007669"/>
    <property type="project" value="UniProtKB-UniPathway"/>
</dbReference>
<evidence type="ECO:0000256" key="8">
    <source>
        <dbReference type="ARBA" id="ARBA00030685"/>
    </source>
</evidence>
<keyword evidence="6" id="KW-0350">Heme biosynthesis</keyword>
<dbReference type="InterPro" id="IPR022417">
    <property type="entry name" value="Porphobilin_deaminase_N"/>
</dbReference>
<dbReference type="PIRSF" id="PIRSF001438">
    <property type="entry name" value="4pyrrol_synth_OHMeBilane_synth"/>
    <property type="match status" value="1"/>
</dbReference>
<evidence type="ECO:0000256" key="9">
    <source>
        <dbReference type="ARBA" id="ARBA00033064"/>
    </source>
</evidence>
<comment type="caution">
    <text evidence="12">The sequence shown here is derived from an EMBL/GenBank/DDBJ whole genome shotgun (WGS) entry which is preliminary data.</text>
</comment>
<dbReference type="OrthoDB" id="564646at2759"/>
<gene>
    <name evidence="12" type="ORF">ABL_00560</name>
</gene>
<dbReference type="PANTHER" id="PTHR11557">
    <property type="entry name" value="PORPHOBILINOGEN DEAMINASE"/>
    <property type="match status" value="1"/>
</dbReference>
<evidence type="ECO:0000256" key="1">
    <source>
        <dbReference type="ARBA" id="ARBA00001916"/>
    </source>
</evidence>
<dbReference type="SUPFAM" id="SSF54782">
    <property type="entry name" value="Porphobilinogen deaminase (hydroxymethylbilane synthase), C-terminal domain"/>
    <property type="match status" value="1"/>
</dbReference>
<dbReference type="VEuPathDB" id="FungiDB:M747DRAFT_297738"/>
<evidence type="ECO:0000259" key="11">
    <source>
        <dbReference type="Pfam" id="PF03900"/>
    </source>
</evidence>
<dbReference type="Gene3D" id="3.40.190.10">
    <property type="entry name" value="Periplasmic binding protein-like II"/>
    <property type="match status" value="2"/>
</dbReference>
<comment type="pathway">
    <text evidence="2">Porphyrin-containing compound metabolism; protoporphyrin-IX biosynthesis; coproporphyrinogen-III from 5-aminolevulinate: step 2/4.</text>
</comment>
<comment type="cofactor">
    <cofactor evidence="1">
        <name>dipyrromethane</name>
        <dbReference type="ChEBI" id="CHEBI:60342"/>
    </cofactor>
</comment>
<evidence type="ECO:0000256" key="3">
    <source>
        <dbReference type="ARBA" id="ARBA00005638"/>
    </source>
</evidence>
<evidence type="ECO:0000256" key="2">
    <source>
        <dbReference type="ARBA" id="ARBA00004735"/>
    </source>
</evidence>
<feature type="domain" description="Porphobilinogen deaminase N-terminal" evidence="10">
    <location>
        <begin position="12"/>
        <end position="231"/>
    </location>
</feature>
<dbReference type="Proteomes" id="UP000068243">
    <property type="component" value="Unassembled WGS sequence"/>
</dbReference>
<dbReference type="EC" id="2.5.1.61" evidence="4"/>
<dbReference type="PROSITE" id="PS00533">
    <property type="entry name" value="PORPHOBILINOGEN_DEAM"/>
    <property type="match status" value="1"/>
</dbReference>
<dbReference type="PaxDb" id="5061-CADANGAP00000837"/>
<comment type="similarity">
    <text evidence="3">Belongs to the HMBS family.</text>
</comment>
<dbReference type="AlphaFoldDB" id="A0A100I3P8"/>
<keyword evidence="7" id="KW-0627">Porphyrin biosynthesis</keyword>
<dbReference type="GO" id="GO:0004418">
    <property type="term" value="F:hydroxymethylbilane synthase activity"/>
    <property type="evidence" value="ECO:0007669"/>
    <property type="project" value="UniProtKB-EC"/>
</dbReference>
<dbReference type="GO" id="GO:0005737">
    <property type="term" value="C:cytoplasm"/>
    <property type="evidence" value="ECO:0007669"/>
    <property type="project" value="TreeGrafter"/>
</dbReference>
<keyword evidence="5" id="KW-0808">Transferase</keyword>